<dbReference type="Gene3D" id="3.40.50.12780">
    <property type="entry name" value="N-terminal domain of ligase-like"/>
    <property type="match status" value="1"/>
</dbReference>
<dbReference type="OrthoDB" id="429813at2759"/>
<evidence type="ECO:0000256" key="3">
    <source>
        <dbReference type="ARBA" id="ARBA00022857"/>
    </source>
</evidence>
<evidence type="ECO:0000256" key="2">
    <source>
        <dbReference type="ARBA" id="ARBA00022553"/>
    </source>
</evidence>
<sequence length="1066" mass="116264">MALQSTEHLWPNAIRSRVAETRPYAQVVSVDGKVQDVTFADLENASNRAARFLEQNCPEDIFVYMGPSDIRYVIWAVGAMKTGKCALYPSLANQVPANRRLFMTVGVKKFLYAPEVADMLLPLRKATEDITDAQVALSYSELHSKDPVDPYPFDKTWDEVKDVRFMALHTSGTSGHPKPIYYTHAGASIIPSFLQDEFSAPNGTNLMRDLLKATQVFCPFPLFHMGGMGPALASVFCKNTLVVPFPGTPLSPANVTAIIEIAKCNSTVLPPSVLESLLTHPPALEVIPKLDHVAYYGGPITPARGAELAKHCKHLYPLMASTEGVACHLESSKDSSHFNTFKFVDLGQRMEEMVPGLYELVFPRTKQIEDSSGFFHVFPHLENEFRTSDLYAPAGEDGYWVYRGRVDNWVVMSNGLKFDPTDMENQVSHAPNVKGVLVAGSHHFSLCMLVELTETPADEAAAYEEIWQLVKEANKDAPKFGRVPRELLLIAKPDKPFLRSPKGTIQRRLTITEYEPEIDELYNNVEKGLLVSGLVPIKSTQADDLVPFLTDLHIQTLDLPKGHTLSADDDLLSLGINSLVTLILLARLKASLRKHGVADDQIEKITPKLWYTQPTIRQMASSLSTIISTTNGDAKTAPKDIEKEDVEKLLAKYTESVKGFTKTPSSKQRDGGSQTILLTGSTGSLGSYILSTLLRNPSVKVICLNRSPVAAARSKFLAFLQQVNGLAPDAAASFLTSNEKQGRLTFLQAKLQEPQLGLSGEEYVKLSSETTSIIHNAFPVNFLLSVASFEPAIQSLVNLLELASRGEKGPAVLFISSISAASLSSKAGSTIPEAVITPEQARDLIPMGYARAKYICESLLQTHATRSLSPVSVLRVGQICGPISGKRRGWNPAEWFPSLAISSKFLGAVPDTLGRMDINWVPVDKLAEIVSELSTVTKSANGFVLYNVVNPQTSEWSDLLPALDEVSPSNLARLAPAEWIAKVEGSGKDSGDADEGSGAGTHLIHQNPALKLVDFYKESLLGGDGGDAVDSIDVDIKNLLAASEVARDLQAIQQGDMASWVEAWGL</sequence>
<comment type="caution">
    <text evidence="6">The sequence shown here is derived from an EMBL/GenBank/DDBJ whole genome shotgun (WGS) entry which is preliminary data.</text>
</comment>
<evidence type="ECO:0000256" key="1">
    <source>
        <dbReference type="ARBA" id="ARBA00022450"/>
    </source>
</evidence>
<dbReference type="InterPro" id="IPR036291">
    <property type="entry name" value="NAD(P)-bd_dom_sf"/>
</dbReference>
<dbReference type="Gene3D" id="3.40.50.720">
    <property type="entry name" value="NAD(P)-binding Rossmann-like Domain"/>
    <property type="match status" value="1"/>
</dbReference>
<dbReference type="PANTHER" id="PTHR43439:SF2">
    <property type="entry name" value="ENZYME, PUTATIVE (JCVI)-RELATED"/>
    <property type="match status" value="1"/>
</dbReference>
<keyword evidence="2" id="KW-0597">Phosphoprotein</keyword>
<organism evidence="6 7">
    <name type="scientific">Clonostachys byssicola</name>
    <dbReference type="NCBI Taxonomy" id="160290"/>
    <lineage>
        <taxon>Eukaryota</taxon>
        <taxon>Fungi</taxon>
        <taxon>Dikarya</taxon>
        <taxon>Ascomycota</taxon>
        <taxon>Pezizomycotina</taxon>
        <taxon>Sordariomycetes</taxon>
        <taxon>Hypocreomycetidae</taxon>
        <taxon>Hypocreales</taxon>
        <taxon>Bionectriaceae</taxon>
        <taxon>Clonostachys</taxon>
    </lineage>
</organism>
<proteinExistence type="predicted"/>
<reference evidence="6" key="1">
    <citation type="submission" date="2021-10" db="EMBL/GenBank/DDBJ databases">
        <authorList>
            <person name="Piombo E."/>
        </authorList>
    </citation>
    <scope>NUCLEOTIDE SEQUENCE</scope>
</reference>
<dbReference type="Pfam" id="PF23562">
    <property type="entry name" value="AMP-binding_C_3"/>
    <property type="match status" value="1"/>
</dbReference>
<dbReference type="Pfam" id="PF07993">
    <property type="entry name" value="NAD_binding_4"/>
    <property type="match status" value="1"/>
</dbReference>
<dbReference type="InterPro" id="IPR000873">
    <property type="entry name" value="AMP-dep_synth/lig_dom"/>
</dbReference>
<evidence type="ECO:0000259" key="4">
    <source>
        <dbReference type="Pfam" id="PF00501"/>
    </source>
</evidence>
<accession>A0A9N9US61</accession>
<dbReference type="InterPro" id="IPR051414">
    <property type="entry name" value="Adenylate-forming_Reductase"/>
</dbReference>
<evidence type="ECO:0000259" key="5">
    <source>
        <dbReference type="Pfam" id="PF07993"/>
    </source>
</evidence>
<dbReference type="PANTHER" id="PTHR43439">
    <property type="entry name" value="PHENYLACETATE-COENZYME A LIGASE"/>
    <property type="match status" value="1"/>
</dbReference>
<keyword evidence="1" id="KW-0596">Phosphopantetheine</keyword>
<keyword evidence="7" id="KW-1185">Reference proteome</keyword>
<feature type="domain" description="Thioester reductase (TE)" evidence="5">
    <location>
        <begin position="678"/>
        <end position="929"/>
    </location>
</feature>
<feature type="domain" description="AMP-dependent synthetase/ligase" evidence="4">
    <location>
        <begin position="18"/>
        <end position="329"/>
    </location>
</feature>
<dbReference type="Proteomes" id="UP000754883">
    <property type="component" value="Unassembled WGS sequence"/>
</dbReference>
<dbReference type="SUPFAM" id="SSF56801">
    <property type="entry name" value="Acetyl-CoA synthetase-like"/>
    <property type="match status" value="1"/>
</dbReference>
<evidence type="ECO:0000313" key="6">
    <source>
        <dbReference type="EMBL" id="CAG9997265.1"/>
    </source>
</evidence>
<protein>
    <submittedName>
        <fullName evidence="6">Uncharacterized protein</fullName>
    </submittedName>
</protein>
<keyword evidence="3" id="KW-0521">NADP</keyword>
<dbReference type="EMBL" id="CABFNO020001545">
    <property type="protein sequence ID" value="CAG9997265.1"/>
    <property type="molecule type" value="Genomic_DNA"/>
</dbReference>
<evidence type="ECO:0000313" key="7">
    <source>
        <dbReference type="Proteomes" id="UP000754883"/>
    </source>
</evidence>
<dbReference type="Pfam" id="PF00501">
    <property type="entry name" value="AMP-binding"/>
    <property type="match status" value="1"/>
</dbReference>
<gene>
    <name evidence="6" type="ORF">CBYS24578_00016781</name>
</gene>
<dbReference type="InterPro" id="IPR013120">
    <property type="entry name" value="FAR_NAD-bd"/>
</dbReference>
<dbReference type="InterPro" id="IPR042099">
    <property type="entry name" value="ANL_N_sf"/>
</dbReference>
<name>A0A9N9US61_9HYPO</name>
<dbReference type="SUPFAM" id="SSF51735">
    <property type="entry name" value="NAD(P)-binding Rossmann-fold domains"/>
    <property type="match status" value="1"/>
</dbReference>
<dbReference type="AlphaFoldDB" id="A0A9N9US61"/>